<proteinExistence type="predicted"/>
<evidence type="ECO:0000313" key="2">
    <source>
        <dbReference type="EMBL" id="KAK1307410.1"/>
    </source>
</evidence>
<evidence type="ECO:0000259" key="1">
    <source>
        <dbReference type="Pfam" id="PF17942"/>
    </source>
</evidence>
<name>A0AAV9E3D1_ACOCL</name>
<accession>A0AAV9E3D1</accession>
<dbReference type="Proteomes" id="UP001180020">
    <property type="component" value="Unassembled WGS sequence"/>
</dbReference>
<dbReference type="EMBL" id="JAUJYO010000010">
    <property type="protein sequence ID" value="KAK1307410.1"/>
    <property type="molecule type" value="Genomic_DNA"/>
</dbReference>
<dbReference type="AlphaFoldDB" id="A0AAV9E3D1"/>
<gene>
    <name evidence="2" type="ORF">QJS10_CPA10g01504</name>
</gene>
<sequence>MRLMFYKSLRNDVERMQKSWIKLQFLRPSVLALKKQLSLLRVNLRNADVRKDSKVMVSTHVKEKIKKLLEQVETLGEAGKVDEAEALMRKIFAVVTIGFVKDAKDHIDVQGFNVYHKNRLIKLDVQEALIEEMENLLDVVKTLVVEKELRVMRPLLELPVWGLRETSLLL</sequence>
<keyword evidence="3" id="KW-1185">Reference proteome</keyword>
<organism evidence="2 3">
    <name type="scientific">Acorus calamus</name>
    <name type="common">Sweet flag</name>
    <dbReference type="NCBI Taxonomy" id="4465"/>
    <lineage>
        <taxon>Eukaryota</taxon>
        <taxon>Viridiplantae</taxon>
        <taxon>Streptophyta</taxon>
        <taxon>Embryophyta</taxon>
        <taxon>Tracheophyta</taxon>
        <taxon>Spermatophyta</taxon>
        <taxon>Magnoliopsida</taxon>
        <taxon>Liliopsida</taxon>
        <taxon>Acoraceae</taxon>
        <taxon>Acorus</taxon>
    </lineage>
</organism>
<dbReference type="Pfam" id="PF17942">
    <property type="entry name" value="Morc6_S5"/>
    <property type="match status" value="1"/>
</dbReference>
<protein>
    <recommendedName>
        <fullName evidence="1">Morc S5 domain-containing protein</fullName>
    </recommendedName>
</protein>
<feature type="domain" description="Morc S5" evidence="1">
    <location>
        <begin position="88"/>
        <end position="122"/>
    </location>
</feature>
<dbReference type="InterPro" id="IPR041006">
    <property type="entry name" value="Morc_S5"/>
</dbReference>
<evidence type="ECO:0000313" key="3">
    <source>
        <dbReference type="Proteomes" id="UP001180020"/>
    </source>
</evidence>
<comment type="caution">
    <text evidence="2">The sequence shown here is derived from an EMBL/GenBank/DDBJ whole genome shotgun (WGS) entry which is preliminary data.</text>
</comment>
<reference evidence="2" key="1">
    <citation type="journal article" date="2023" name="Nat. Commun.">
        <title>Diploid and tetraploid genomes of Acorus and the evolution of monocots.</title>
        <authorList>
            <person name="Ma L."/>
            <person name="Liu K.W."/>
            <person name="Li Z."/>
            <person name="Hsiao Y.Y."/>
            <person name="Qi Y."/>
            <person name="Fu T."/>
            <person name="Tang G.D."/>
            <person name="Zhang D."/>
            <person name="Sun W.H."/>
            <person name="Liu D.K."/>
            <person name="Li Y."/>
            <person name="Chen G.Z."/>
            <person name="Liu X.D."/>
            <person name="Liao X.Y."/>
            <person name="Jiang Y.T."/>
            <person name="Yu X."/>
            <person name="Hao Y."/>
            <person name="Huang J."/>
            <person name="Zhao X.W."/>
            <person name="Ke S."/>
            <person name="Chen Y.Y."/>
            <person name="Wu W.L."/>
            <person name="Hsu J.L."/>
            <person name="Lin Y.F."/>
            <person name="Huang M.D."/>
            <person name="Li C.Y."/>
            <person name="Huang L."/>
            <person name="Wang Z.W."/>
            <person name="Zhao X."/>
            <person name="Zhong W.Y."/>
            <person name="Peng D.H."/>
            <person name="Ahmad S."/>
            <person name="Lan S."/>
            <person name="Zhang J.S."/>
            <person name="Tsai W.C."/>
            <person name="Van de Peer Y."/>
            <person name="Liu Z.J."/>
        </authorList>
    </citation>
    <scope>NUCLEOTIDE SEQUENCE</scope>
    <source>
        <strain evidence="2">CP</strain>
    </source>
</reference>
<reference evidence="2" key="2">
    <citation type="submission" date="2023-06" db="EMBL/GenBank/DDBJ databases">
        <authorList>
            <person name="Ma L."/>
            <person name="Liu K.-W."/>
            <person name="Li Z."/>
            <person name="Hsiao Y.-Y."/>
            <person name="Qi Y."/>
            <person name="Fu T."/>
            <person name="Tang G."/>
            <person name="Zhang D."/>
            <person name="Sun W.-H."/>
            <person name="Liu D.-K."/>
            <person name="Li Y."/>
            <person name="Chen G.-Z."/>
            <person name="Liu X.-D."/>
            <person name="Liao X.-Y."/>
            <person name="Jiang Y.-T."/>
            <person name="Yu X."/>
            <person name="Hao Y."/>
            <person name="Huang J."/>
            <person name="Zhao X.-W."/>
            <person name="Ke S."/>
            <person name="Chen Y.-Y."/>
            <person name="Wu W.-L."/>
            <person name="Hsu J.-L."/>
            <person name="Lin Y.-F."/>
            <person name="Huang M.-D."/>
            <person name="Li C.-Y."/>
            <person name="Huang L."/>
            <person name="Wang Z.-W."/>
            <person name="Zhao X."/>
            <person name="Zhong W.-Y."/>
            <person name="Peng D.-H."/>
            <person name="Ahmad S."/>
            <person name="Lan S."/>
            <person name="Zhang J.-S."/>
            <person name="Tsai W.-C."/>
            <person name="Van De Peer Y."/>
            <person name="Liu Z.-J."/>
        </authorList>
    </citation>
    <scope>NUCLEOTIDE SEQUENCE</scope>
    <source>
        <strain evidence="2">CP</strain>
        <tissue evidence="2">Leaves</tissue>
    </source>
</reference>